<reference evidence="1 2" key="1">
    <citation type="submission" date="2020-08" db="EMBL/GenBank/DDBJ databases">
        <title>Genomic Encyclopedia of Type Strains, Phase IV (KMG-IV): sequencing the most valuable type-strain genomes for metagenomic binning, comparative biology and taxonomic classification.</title>
        <authorList>
            <person name="Goeker M."/>
        </authorList>
    </citation>
    <scope>NUCLEOTIDE SEQUENCE [LARGE SCALE GENOMIC DNA]</scope>
    <source>
        <strain evidence="1 2">DSM 29854</strain>
    </source>
</reference>
<dbReference type="Gene3D" id="2.60.120.260">
    <property type="entry name" value="Galactose-binding domain-like"/>
    <property type="match status" value="1"/>
</dbReference>
<dbReference type="InterPro" id="IPR006530">
    <property type="entry name" value="YD"/>
</dbReference>
<protein>
    <submittedName>
        <fullName evidence="1">YD repeat-containing protein</fullName>
    </submittedName>
</protein>
<dbReference type="NCBIfam" id="TIGR01643">
    <property type="entry name" value="YD_repeat_2x"/>
    <property type="match status" value="1"/>
</dbReference>
<accession>A0A839GQF3</accession>
<evidence type="ECO:0000313" key="1">
    <source>
        <dbReference type="EMBL" id="MBA9077106.1"/>
    </source>
</evidence>
<dbReference type="Proteomes" id="UP000563094">
    <property type="component" value="Unassembled WGS sequence"/>
</dbReference>
<dbReference type="InterPro" id="IPR008979">
    <property type="entry name" value="Galactose-bd-like_sf"/>
</dbReference>
<gene>
    <name evidence="1" type="ORF">FHS90_001817</name>
</gene>
<dbReference type="EMBL" id="JACJIQ010000006">
    <property type="protein sequence ID" value="MBA9077106.1"/>
    <property type="molecule type" value="Genomic_DNA"/>
</dbReference>
<comment type="caution">
    <text evidence="1">The sequence shown here is derived from an EMBL/GenBank/DDBJ whole genome shotgun (WGS) entry which is preliminary data.</text>
</comment>
<evidence type="ECO:0000313" key="2">
    <source>
        <dbReference type="Proteomes" id="UP000563094"/>
    </source>
</evidence>
<sequence>MIYLYPATKGSTQRQLAKVREAAKRHLKVILIIASPFLYSKALGQASVGGEGKSSGYGVIKTFVPSSPEMASFQRYGDVPVNYNTGVPEIKVPLGQMVVGSFTWPISLSYHSGGNKVEDFASVAGLGWTLNAGGFISAKIMGTPHTEKVERFLDLSITANPFTGPCTTKDQIYNNPQDAQTALYYIETGRLYRPDIYYINMPTQSARFLMNGTDGYTVPISDNRIWVEDPGTPDGASPTYYFVDTKGNRYTFGRREASMTGGMMGNPTYALTRIDTYDGGSLTFEYETVFYGYATQGIEFKQRVNAYDCTRCHLEGGQEFKTLMPGQASATEFFLKRIVASNGQQVSFEYGTRLDHPSNRRLSKVTFYEEVNGSLAEQYNMELLQDYFSGPNGANRRLKLYGLKKKSGSTNGELYSFEYDPLNLPDRLSTSIDISGFYNGATNSSLLPSRSERQPNLSFAKASILTKMIYPTGGSTSFAYELNTGGWSGLRVKEILESDFGGMNLKKRSYTYEGVTENSLLFESFSQFSFLGSMPSGYENSDIPRELLEVLTCTIFEEQSSPVVPLLSSWFDNSLSYFEVSEFYDSQEADGKGKAGKIVYKYDTNLERYGRTEFIRFPPLLTEKHVYKWENSAFDIVQSEESFYSLSRDYGNPGSNTEPFFQLPSNPREVRLFMKELEMVRPDIQNTVIGSQDQGFTFSLCYPSVLLQRDHRLDLVPIYLTKTVSRRYEGGDEVVVETNYGYDSLLLEPVRASRTGSDGVLELDSTLYTNSDVTLIGYSPGERAAVEGLRAANVIQPLWTRRLRDGTSIYERQVYYKAWTNPSQPGIPKFLPHREIVHPSGGADKREIQIVKYGPNWLPEEILEQGTRRVAYIWGYRGRLQIAEARNAPASQIFHANFEEGAGWQGTVQYDTDRAHTGRTSGRIVNQSLTDKLTAHPTDQSTGSYRWLDISLSLPKEFTYSVWVYSDGPEAELSLFMRDATGRDMGVEFTHVATVSTTDRGQWTLLEGRATVPADVVQLGLRLGNKREANGGNNVWFDDVRLHPSEAQMTTYTHDPGKGMTSSTDPNGMPSFYEYDAFGRLSIMRDAEGNITHKYDYHLRER</sequence>
<keyword evidence="2" id="KW-1185">Reference proteome</keyword>
<proteinExistence type="predicted"/>
<dbReference type="SUPFAM" id="SSF49785">
    <property type="entry name" value="Galactose-binding domain-like"/>
    <property type="match status" value="1"/>
</dbReference>
<organism evidence="1 2">
    <name type="scientific">Rufibacter quisquiliarum</name>
    <dbReference type="NCBI Taxonomy" id="1549639"/>
    <lineage>
        <taxon>Bacteria</taxon>
        <taxon>Pseudomonadati</taxon>
        <taxon>Bacteroidota</taxon>
        <taxon>Cytophagia</taxon>
        <taxon>Cytophagales</taxon>
        <taxon>Hymenobacteraceae</taxon>
        <taxon>Rufibacter</taxon>
    </lineage>
</organism>
<dbReference type="AlphaFoldDB" id="A0A839GQF3"/>
<name>A0A839GQF3_9BACT</name>
<dbReference type="RefSeq" id="WP_182512745.1">
    <property type="nucleotide sequence ID" value="NZ_JACJIQ010000006.1"/>
</dbReference>